<dbReference type="InterPro" id="IPR000674">
    <property type="entry name" value="Ald_Oxase/Xan_DH_a/b"/>
</dbReference>
<organism evidence="2 3">
    <name type="scientific">Desulfocurvibacter africanus PCS</name>
    <dbReference type="NCBI Taxonomy" id="1262666"/>
    <lineage>
        <taxon>Bacteria</taxon>
        <taxon>Pseudomonadati</taxon>
        <taxon>Thermodesulfobacteriota</taxon>
        <taxon>Desulfovibrionia</taxon>
        <taxon>Desulfovibrionales</taxon>
        <taxon>Desulfovibrionaceae</taxon>
        <taxon>Desulfocurvibacter</taxon>
    </lineage>
</organism>
<dbReference type="Pfam" id="PF02738">
    <property type="entry name" value="MoCoBD_1"/>
    <property type="match status" value="1"/>
</dbReference>
<dbReference type="Pfam" id="PF20256">
    <property type="entry name" value="MoCoBD_2"/>
    <property type="match status" value="1"/>
</dbReference>
<dbReference type="Gene3D" id="3.30.365.10">
    <property type="entry name" value="Aldehyde oxidase/xanthine dehydrogenase, molybdopterin binding domain"/>
    <property type="match status" value="4"/>
</dbReference>
<evidence type="ECO:0000313" key="3">
    <source>
        <dbReference type="Proteomes" id="UP000011922"/>
    </source>
</evidence>
<dbReference type="Gene3D" id="3.90.1170.50">
    <property type="entry name" value="Aldehyde oxidase/xanthine dehydrogenase, a/b hammerhead"/>
    <property type="match status" value="1"/>
</dbReference>
<dbReference type="PANTHER" id="PTHR11908:SF157">
    <property type="entry name" value="XANTHINE DEHYDROGENASE SUBUNIT D-RELATED"/>
    <property type="match status" value="1"/>
</dbReference>
<dbReference type="OrthoDB" id="9775084at2"/>
<dbReference type="GO" id="GO:0005506">
    <property type="term" value="F:iron ion binding"/>
    <property type="evidence" value="ECO:0007669"/>
    <property type="project" value="InterPro"/>
</dbReference>
<feature type="domain" description="Aldehyde oxidase/xanthine dehydrogenase a/b hammerhead" evidence="1">
    <location>
        <begin position="23"/>
        <end position="129"/>
    </location>
</feature>
<gene>
    <name evidence="2" type="ORF">PCS_01175</name>
</gene>
<comment type="caution">
    <text evidence="2">The sequence shown here is derived from an EMBL/GenBank/DDBJ whole genome shotgun (WGS) entry which is preliminary data.</text>
</comment>
<accession>M5Q1Z5</accession>
<dbReference type="SMART" id="SM01008">
    <property type="entry name" value="Ald_Xan_dh_C"/>
    <property type="match status" value="1"/>
</dbReference>
<dbReference type="SUPFAM" id="SSF54665">
    <property type="entry name" value="CO dehydrogenase molybdoprotein N-domain-like"/>
    <property type="match status" value="1"/>
</dbReference>
<dbReference type="InterPro" id="IPR046867">
    <property type="entry name" value="AldOxase/xan_DH_MoCoBD2"/>
</dbReference>
<dbReference type="EMBL" id="AOSV01000011">
    <property type="protein sequence ID" value="EMG38006.1"/>
    <property type="molecule type" value="Genomic_DNA"/>
</dbReference>
<dbReference type="InterPro" id="IPR036856">
    <property type="entry name" value="Ald_Oxase/Xan_DH_a/b_sf"/>
</dbReference>
<dbReference type="Pfam" id="PF01315">
    <property type="entry name" value="Ald_Xan_dh_C"/>
    <property type="match status" value="1"/>
</dbReference>
<reference evidence="2 3" key="1">
    <citation type="journal article" date="2013" name="Genome Announc.">
        <title>Draft Genome Sequence for Desulfovibrio africanus Strain PCS.</title>
        <authorList>
            <person name="Brown S.D."/>
            <person name="Utturkar S.M."/>
            <person name="Arkin A.P."/>
            <person name="Deutschbauer A.M."/>
            <person name="Elias D.A."/>
            <person name="Hazen T.C."/>
            <person name="Chakraborty R."/>
        </authorList>
    </citation>
    <scope>NUCLEOTIDE SEQUENCE [LARGE SCALE GENOMIC DNA]</scope>
    <source>
        <strain evidence="2 3">PCS</strain>
    </source>
</reference>
<dbReference type="AlphaFoldDB" id="M5Q1Z5"/>
<dbReference type="PANTHER" id="PTHR11908">
    <property type="entry name" value="XANTHINE DEHYDROGENASE"/>
    <property type="match status" value="1"/>
</dbReference>
<proteinExistence type="predicted"/>
<dbReference type="InterPro" id="IPR037165">
    <property type="entry name" value="AldOxase/xan_DH_Mopterin-bd_sf"/>
</dbReference>
<dbReference type="EC" id="1.17.1.4" evidence="2"/>
<dbReference type="Proteomes" id="UP000011922">
    <property type="component" value="Unassembled WGS sequence"/>
</dbReference>
<dbReference type="PATRIC" id="fig|1262666.3.peg.1191"/>
<name>M5Q1Z5_DESAF</name>
<protein>
    <submittedName>
        <fullName evidence="2">Xanthine dehydrogenase, molybdenum binding subunit apoprotein</fullName>
        <ecNumber evidence="2">1.17.1.4</ecNumber>
    </submittedName>
</protein>
<keyword evidence="2" id="KW-0560">Oxidoreductase</keyword>
<dbReference type="RefSeq" id="WP_005985019.1">
    <property type="nucleotide sequence ID" value="NZ_AOSV01000011.1"/>
</dbReference>
<evidence type="ECO:0000259" key="1">
    <source>
        <dbReference type="SMART" id="SM01008"/>
    </source>
</evidence>
<dbReference type="InterPro" id="IPR008274">
    <property type="entry name" value="AldOxase/xan_DH_MoCoBD1"/>
</dbReference>
<sequence>MSRPNPLEIGRPATRIDGLSKAGGAELYSIDHYPDGLLWAGVKRAGIPHGRILAVHTDEAERAEGVVRVLTRKDVTGTNRQGIVHKDQPVLAGSKVRHCGDPVALVLAESREALARALGLVRAEIEPLPGVFDPEEALKPDAPRVHEEQAKGNVLVRANIETGQGKTALRECPVVVRGEYEVPAQRHAYLETENGVAWLDNDGVLHMTVSTQAPFRDRFEIAHALGLNPMRIHVLAPYLGGGFGGKDGSTVQCLLGLAALHAGGRPVKMCWDREESFLAGYTRHAVRMRFSLGADHDGTLRALHCRLLYDTGAYAHLGGEVLALGMEHAGGPYRIPNVLIEGLAIYTNNPVAGAMRGFGVAQATFGIERIMDALALKLSMDPLELRRKNALRRGDRNACGVTLTASTGIESCIDELSRHPRWRERQEWKRAAPCFKLRGVGVATVHNAIGYGRGLPDTAIAKVELTPEGLFRIYSGVADMGQGNATAYAQIAGEILCQDASGVEVLQPDTALSHPSGSATAGRTTYTFGKALVKACEDLRLKLLARAALVLFVEQPEGFALLPGLIRHLPTGRDLPLARLAALLPEVDRFSIREAFMPVAQDSLSSGKEFMLGYPHLLFSHAAHAAFVEVDQLTGKVEVADYIAVTEAGRVLNPQTFEQQVQGAMAQGLGYALCEDMRIKDGRVLANNLATYIIPTALDVPDMHCKSAEIVEPSGPFGMKGVGEIGFNGPLPAVTGAVQDACGADIRRAPLTAENVLTAMRARRTGRIGRTERARRKS</sequence>
<dbReference type="InterPro" id="IPR016208">
    <property type="entry name" value="Ald_Oxase/xanthine_DH-like"/>
</dbReference>
<evidence type="ECO:0000313" key="2">
    <source>
        <dbReference type="EMBL" id="EMG38006.1"/>
    </source>
</evidence>
<dbReference type="GO" id="GO:0004854">
    <property type="term" value="F:xanthine dehydrogenase activity"/>
    <property type="evidence" value="ECO:0007669"/>
    <property type="project" value="UniProtKB-EC"/>
</dbReference>
<dbReference type="SUPFAM" id="SSF56003">
    <property type="entry name" value="Molybdenum cofactor-binding domain"/>
    <property type="match status" value="1"/>
</dbReference>